<keyword evidence="11 14" id="KW-0255">Endonuclease</keyword>
<comment type="similarity">
    <text evidence="5 14 16">Belongs to the RNase HII family.</text>
</comment>
<keyword evidence="12 14" id="KW-0378">Hydrolase</keyword>
<dbReference type="InterPro" id="IPR012337">
    <property type="entry name" value="RNaseH-like_sf"/>
</dbReference>
<evidence type="ECO:0000256" key="12">
    <source>
        <dbReference type="ARBA" id="ARBA00022801"/>
    </source>
</evidence>
<dbReference type="PROSITE" id="PS51975">
    <property type="entry name" value="RNASE_H_2"/>
    <property type="match status" value="1"/>
</dbReference>
<comment type="function">
    <text evidence="3 14 16">Endonuclease that specifically degrades the RNA of RNA-DNA hybrids.</text>
</comment>
<feature type="binding site" evidence="14 15">
    <location>
        <position position="38"/>
    </location>
    <ligand>
        <name>a divalent metal cation</name>
        <dbReference type="ChEBI" id="CHEBI:60240"/>
    </ligand>
</feature>
<dbReference type="GO" id="GO:0043137">
    <property type="term" value="P:DNA replication, removal of RNA primer"/>
    <property type="evidence" value="ECO:0007669"/>
    <property type="project" value="TreeGrafter"/>
</dbReference>
<comment type="cofactor">
    <cofactor evidence="14 15">
        <name>Mn(2+)</name>
        <dbReference type="ChEBI" id="CHEBI:29035"/>
    </cofactor>
    <cofactor evidence="14 15">
        <name>Mg(2+)</name>
        <dbReference type="ChEBI" id="CHEBI:18420"/>
    </cofactor>
    <text evidence="14 15">Manganese or magnesium. Binds 1 divalent metal ion per monomer in the absence of substrate. May bind a second metal ion after substrate binding.</text>
</comment>
<evidence type="ECO:0000256" key="5">
    <source>
        <dbReference type="ARBA" id="ARBA00007383"/>
    </source>
</evidence>
<evidence type="ECO:0000256" key="9">
    <source>
        <dbReference type="ARBA" id="ARBA00022722"/>
    </source>
</evidence>
<comment type="catalytic activity">
    <reaction evidence="1 14 15 16">
        <text>Endonucleolytic cleavage to 5'-phosphomonoester.</text>
        <dbReference type="EC" id="3.1.26.4"/>
    </reaction>
</comment>
<dbReference type="GO" id="GO:0006298">
    <property type="term" value="P:mismatch repair"/>
    <property type="evidence" value="ECO:0007669"/>
    <property type="project" value="TreeGrafter"/>
</dbReference>
<evidence type="ECO:0000313" key="18">
    <source>
        <dbReference type="EMBL" id="QGP93058.1"/>
    </source>
</evidence>
<dbReference type="PANTHER" id="PTHR10954:SF18">
    <property type="entry name" value="RIBONUCLEASE HII"/>
    <property type="match status" value="1"/>
</dbReference>
<comment type="cofactor">
    <cofactor evidence="2">
        <name>Mg(2+)</name>
        <dbReference type="ChEBI" id="CHEBI:18420"/>
    </cofactor>
</comment>
<proteinExistence type="inferred from homology"/>
<evidence type="ECO:0000256" key="11">
    <source>
        <dbReference type="ARBA" id="ARBA00022759"/>
    </source>
</evidence>
<dbReference type="AlphaFoldDB" id="A0A6I5ZTP0"/>
<evidence type="ECO:0000259" key="17">
    <source>
        <dbReference type="PROSITE" id="PS51975"/>
    </source>
</evidence>
<evidence type="ECO:0000256" key="1">
    <source>
        <dbReference type="ARBA" id="ARBA00000077"/>
    </source>
</evidence>
<evidence type="ECO:0000313" key="19">
    <source>
        <dbReference type="Proteomes" id="UP000425916"/>
    </source>
</evidence>
<dbReference type="GO" id="GO:0032299">
    <property type="term" value="C:ribonuclease H2 complex"/>
    <property type="evidence" value="ECO:0007669"/>
    <property type="project" value="TreeGrafter"/>
</dbReference>
<evidence type="ECO:0000256" key="2">
    <source>
        <dbReference type="ARBA" id="ARBA00001946"/>
    </source>
</evidence>
<keyword evidence="9 14" id="KW-0540">Nuclease</keyword>
<name>A0A6I5ZTP0_9FIRM</name>
<dbReference type="SUPFAM" id="SSF53098">
    <property type="entry name" value="Ribonuclease H-like"/>
    <property type="match status" value="1"/>
</dbReference>
<keyword evidence="10 14" id="KW-0479">Metal-binding</keyword>
<evidence type="ECO:0000256" key="8">
    <source>
        <dbReference type="ARBA" id="ARBA00022490"/>
    </source>
</evidence>
<keyword evidence="19" id="KW-1185">Reference proteome</keyword>
<dbReference type="InterPro" id="IPR001352">
    <property type="entry name" value="RNase_HII/HIII"/>
</dbReference>
<feature type="binding site" evidence="14 15">
    <location>
        <position position="129"/>
    </location>
    <ligand>
        <name>a divalent metal cation</name>
        <dbReference type="ChEBI" id="CHEBI:60240"/>
    </ligand>
</feature>
<evidence type="ECO:0000256" key="6">
    <source>
        <dbReference type="ARBA" id="ARBA00012180"/>
    </source>
</evidence>
<comment type="subcellular location">
    <subcellularLocation>
        <location evidence="4 14">Cytoplasm</location>
    </subcellularLocation>
</comment>
<evidence type="ECO:0000256" key="7">
    <source>
        <dbReference type="ARBA" id="ARBA00019179"/>
    </source>
</evidence>
<dbReference type="EMBL" id="CP046244">
    <property type="protein sequence ID" value="QGP93058.1"/>
    <property type="molecule type" value="Genomic_DNA"/>
</dbReference>
<reference evidence="18 19" key="1">
    <citation type="submission" date="2019-11" db="EMBL/GenBank/DDBJ databases">
        <title>Genome sequence of Moorella glycerini DSM11254.</title>
        <authorList>
            <person name="Poehlein A."/>
            <person name="Boeer T."/>
            <person name="Daniel R."/>
        </authorList>
    </citation>
    <scope>NUCLEOTIDE SEQUENCE [LARGE SCALE GENOMIC DNA]</scope>
    <source>
        <strain evidence="18 19">DSM 11254</strain>
    </source>
</reference>
<feature type="binding site" evidence="14 15">
    <location>
        <position position="37"/>
    </location>
    <ligand>
        <name>a divalent metal cation</name>
        <dbReference type="ChEBI" id="CHEBI:60240"/>
    </ligand>
</feature>
<gene>
    <name evidence="14 18" type="primary">rnhB</name>
    <name evidence="18" type="ORF">MGLY_24550</name>
</gene>
<sequence>MVAVQGVAREEQERVEALYAWERRLQRQGAVYIAGLDEAGRGPLAGPVTAAAVILPPGLFIAGLNDSKKVPPRKRQELAGTIKKASLAWAVGWASVKEIDCLNILVASRWAMWRALMSLPIKPDHVLVDGMTLPGLPVPQTPLVGGDALSASIAAASILAKVARDELMVAYDAVFPGYGLAENKGYPTPEHRRALACLGPTSLHRLSFKNALVVKSRDFHKYGE</sequence>
<dbReference type="InterPro" id="IPR036397">
    <property type="entry name" value="RNaseH_sf"/>
</dbReference>
<dbReference type="PANTHER" id="PTHR10954">
    <property type="entry name" value="RIBONUCLEASE H2 SUBUNIT A"/>
    <property type="match status" value="1"/>
</dbReference>
<evidence type="ECO:0000256" key="14">
    <source>
        <dbReference type="HAMAP-Rule" id="MF_00052"/>
    </source>
</evidence>
<dbReference type="CDD" id="cd07182">
    <property type="entry name" value="RNase_HII_bacteria_HII_like"/>
    <property type="match status" value="1"/>
</dbReference>
<dbReference type="NCBIfam" id="NF000594">
    <property type="entry name" value="PRK00015.1-1"/>
    <property type="match status" value="1"/>
</dbReference>
<dbReference type="InterPro" id="IPR024567">
    <property type="entry name" value="RNase_HII/HIII_dom"/>
</dbReference>
<evidence type="ECO:0000256" key="13">
    <source>
        <dbReference type="ARBA" id="ARBA00023211"/>
    </source>
</evidence>
<keyword evidence="13 14" id="KW-0464">Manganese</keyword>
<feature type="domain" description="RNase H type-2" evidence="17">
    <location>
        <begin position="31"/>
        <end position="220"/>
    </location>
</feature>
<keyword evidence="8 14" id="KW-0963">Cytoplasm</keyword>
<dbReference type="GO" id="GO:0003723">
    <property type="term" value="F:RNA binding"/>
    <property type="evidence" value="ECO:0007669"/>
    <property type="project" value="UniProtKB-UniRule"/>
</dbReference>
<dbReference type="GO" id="GO:0030145">
    <property type="term" value="F:manganese ion binding"/>
    <property type="evidence" value="ECO:0007669"/>
    <property type="project" value="UniProtKB-UniRule"/>
</dbReference>
<dbReference type="GO" id="GO:0004523">
    <property type="term" value="F:RNA-DNA hybrid ribonuclease activity"/>
    <property type="evidence" value="ECO:0007669"/>
    <property type="project" value="UniProtKB-UniRule"/>
</dbReference>
<dbReference type="Pfam" id="PF01351">
    <property type="entry name" value="RNase_HII"/>
    <property type="match status" value="1"/>
</dbReference>
<organism evidence="18 19">
    <name type="scientific">Neomoorella glycerini</name>
    <dbReference type="NCBI Taxonomy" id="55779"/>
    <lineage>
        <taxon>Bacteria</taxon>
        <taxon>Bacillati</taxon>
        <taxon>Bacillota</taxon>
        <taxon>Clostridia</taxon>
        <taxon>Neomoorellales</taxon>
        <taxon>Neomoorellaceae</taxon>
        <taxon>Neomoorella</taxon>
    </lineage>
</organism>
<evidence type="ECO:0000256" key="10">
    <source>
        <dbReference type="ARBA" id="ARBA00022723"/>
    </source>
</evidence>
<dbReference type="GO" id="GO:0005737">
    <property type="term" value="C:cytoplasm"/>
    <property type="evidence" value="ECO:0007669"/>
    <property type="project" value="UniProtKB-SubCell"/>
</dbReference>
<dbReference type="HAMAP" id="MF_00052_B">
    <property type="entry name" value="RNase_HII_B"/>
    <property type="match status" value="1"/>
</dbReference>
<dbReference type="RefSeq" id="WP_246187324.1">
    <property type="nucleotide sequence ID" value="NZ_CP046244.1"/>
</dbReference>
<protein>
    <recommendedName>
        <fullName evidence="7 14">Ribonuclease HII</fullName>
        <shortName evidence="14">RNase HII</shortName>
        <ecNumber evidence="6 14">3.1.26.4</ecNumber>
    </recommendedName>
</protein>
<evidence type="ECO:0000256" key="16">
    <source>
        <dbReference type="RuleBase" id="RU003515"/>
    </source>
</evidence>
<dbReference type="EC" id="3.1.26.4" evidence="6 14"/>
<evidence type="ECO:0000256" key="4">
    <source>
        <dbReference type="ARBA" id="ARBA00004496"/>
    </source>
</evidence>
<dbReference type="InterPro" id="IPR022898">
    <property type="entry name" value="RNase_HII"/>
</dbReference>
<dbReference type="Proteomes" id="UP000425916">
    <property type="component" value="Chromosome"/>
</dbReference>
<accession>A0A6I5ZTP0</accession>
<dbReference type="NCBIfam" id="NF000595">
    <property type="entry name" value="PRK00015.1-3"/>
    <property type="match status" value="1"/>
</dbReference>
<evidence type="ECO:0000256" key="3">
    <source>
        <dbReference type="ARBA" id="ARBA00004065"/>
    </source>
</evidence>
<evidence type="ECO:0000256" key="15">
    <source>
        <dbReference type="PROSITE-ProRule" id="PRU01319"/>
    </source>
</evidence>
<dbReference type="Gene3D" id="3.30.420.10">
    <property type="entry name" value="Ribonuclease H-like superfamily/Ribonuclease H"/>
    <property type="match status" value="1"/>
</dbReference>